<dbReference type="STRING" id="1408157.A0A1J7IV72"/>
<dbReference type="SMART" id="SM00826">
    <property type="entry name" value="PKS_DH"/>
    <property type="match status" value="1"/>
</dbReference>
<dbReference type="SUPFAM" id="SSF52151">
    <property type="entry name" value="FabD/lysophospholipase-like"/>
    <property type="match status" value="1"/>
</dbReference>
<dbReference type="PANTHER" id="PTHR43775">
    <property type="entry name" value="FATTY ACID SYNTHASE"/>
    <property type="match status" value="1"/>
</dbReference>
<dbReference type="InterPro" id="IPR057326">
    <property type="entry name" value="KR_dom"/>
</dbReference>
<keyword evidence="1" id="KW-0596">Phosphopantetheine</keyword>
<feature type="region of interest" description="N-terminal hotdog fold" evidence="7">
    <location>
        <begin position="988"/>
        <end position="1123"/>
    </location>
</feature>
<dbReference type="InterPro" id="IPR001227">
    <property type="entry name" value="Ac_transferase_dom_sf"/>
</dbReference>
<reference evidence="11 12" key="1">
    <citation type="submission" date="2016-10" db="EMBL/GenBank/DDBJ databases">
        <title>Draft genome sequence of Coniochaeta ligniaria NRRL30616, a lignocellulolytic fungus for bioabatement of inhibitors in plant biomass hydrolysates.</title>
        <authorList>
            <consortium name="DOE Joint Genome Institute"/>
            <person name="Jimenez D.J."/>
            <person name="Hector R.E."/>
            <person name="Riley R."/>
            <person name="Sun H."/>
            <person name="Grigoriev I.V."/>
            <person name="Van Elsas J.D."/>
            <person name="Nichols N.N."/>
        </authorList>
    </citation>
    <scope>NUCLEOTIDE SEQUENCE [LARGE SCALE GENOMIC DNA]</scope>
    <source>
        <strain evidence="11 12">NRRL 30616</strain>
    </source>
</reference>
<feature type="domain" description="PKS/mFAS DH" evidence="10">
    <location>
        <begin position="988"/>
        <end position="1296"/>
    </location>
</feature>
<dbReference type="Pfam" id="PF16197">
    <property type="entry name" value="KAsynt_C_assoc"/>
    <property type="match status" value="1"/>
</dbReference>
<dbReference type="OrthoDB" id="329835at2759"/>
<keyword evidence="3" id="KW-0808">Transferase</keyword>
<dbReference type="InterPro" id="IPR016035">
    <property type="entry name" value="Acyl_Trfase/lysoPLipase"/>
</dbReference>
<dbReference type="GO" id="GO:0004312">
    <property type="term" value="F:fatty acid synthase activity"/>
    <property type="evidence" value="ECO:0007669"/>
    <property type="project" value="TreeGrafter"/>
</dbReference>
<evidence type="ECO:0000256" key="6">
    <source>
        <dbReference type="ARBA" id="ARBA00023315"/>
    </source>
</evidence>
<dbReference type="PROSITE" id="PS52004">
    <property type="entry name" value="KS3_2"/>
    <property type="match status" value="1"/>
</dbReference>
<dbReference type="InterPro" id="IPR049551">
    <property type="entry name" value="PKS_DH_C"/>
</dbReference>
<keyword evidence="6" id="KW-0012">Acyltransferase</keyword>
<dbReference type="InterPro" id="IPR036291">
    <property type="entry name" value="NAD(P)-bd_dom_sf"/>
</dbReference>
<evidence type="ECO:0000256" key="2">
    <source>
        <dbReference type="ARBA" id="ARBA00022553"/>
    </source>
</evidence>
<dbReference type="Pfam" id="PF00109">
    <property type="entry name" value="ketoacyl-synt"/>
    <property type="match status" value="1"/>
</dbReference>
<evidence type="ECO:0000256" key="4">
    <source>
        <dbReference type="ARBA" id="ARBA00023002"/>
    </source>
</evidence>
<dbReference type="InterPro" id="IPR049552">
    <property type="entry name" value="PKS_DH_N"/>
</dbReference>
<dbReference type="Pfam" id="PF08659">
    <property type="entry name" value="KR"/>
    <property type="match status" value="1"/>
</dbReference>
<dbReference type="SMART" id="SM00829">
    <property type="entry name" value="PKS_ER"/>
    <property type="match status" value="1"/>
</dbReference>
<feature type="region of interest" description="C-terminal hotdog fold" evidence="7">
    <location>
        <begin position="1140"/>
        <end position="1296"/>
    </location>
</feature>
<dbReference type="InterPro" id="IPR020807">
    <property type="entry name" value="PKS_DH"/>
</dbReference>
<dbReference type="SMART" id="SM00827">
    <property type="entry name" value="PKS_AT"/>
    <property type="match status" value="1"/>
</dbReference>
<proteinExistence type="predicted"/>
<dbReference type="Pfam" id="PF23114">
    <property type="entry name" value="NAD-bd_HRPKS_sdrA"/>
    <property type="match status" value="1"/>
</dbReference>
<dbReference type="InterPro" id="IPR014043">
    <property type="entry name" value="Acyl_transferase_dom"/>
</dbReference>
<dbReference type="InterPro" id="IPR049900">
    <property type="entry name" value="PKS_mFAS_DH"/>
</dbReference>
<dbReference type="SUPFAM" id="SSF53335">
    <property type="entry name" value="S-adenosyl-L-methionine-dependent methyltransferases"/>
    <property type="match status" value="1"/>
</dbReference>
<sequence length="2413" mass="258719">MPGRLRTSRSSSEHSDGTHPSSVSSTFDDYPALSFPGYAEKPLKDQLEPIAVCGMGCRLPGDVASPSAFWDMLISKGTGNTPKVPADRFNIDAYIHKNNDRPGSFGVLGGYFINEDLGNFDPAFFNITPIEAMWMDPQQRKLLEVCYESLESAGVSLEAISGTRTAVFAASFTADWQQMSFKEPSFRHSLSATGVDPGIISNRISHIFNLNGPSIVVNTACSSSVYALHNACNALRNNECEGALVGGVNLIITVDQHMNTAKLGVLSPTSTCHTFDETADGYGRADAVGAVYLKRLSDAVRDGDPIRGVIRSSAVNSNGKVPAVGITHPNREGQADVIAQAYKRGGDLDPRLTGYFECHGTGTAIGDPLEVHAVSVAMNKERDPAEDDPLWIGAVKTNIGHSEAASGLSALIKAILIVERGVIPPTRGLVKPNPKISWKDWQVRVVTEPVSFPHHLPVRRVSINSFGYGGTNAHLIVEGADSLVRTPQAYTFVDSNTPRKLLSPRRALERRRPFLLPFSAHDKATLKRNIDAHAAVVDRYSLHDLSYTLANRRSNLSSRAFTVASHATVGSVFGDAARTAFSFADKKKTPTVGFVFTGQGAQWPRMGAELMEQYPSFLRSIRLLDHALGDLPDGPDWSIEDVLLDGPETSRVNEAEFSQPLCTAVQVAMVQLLASWGVRPVVTVGHSSGEMAAAYAAGLLSAKQAIVAAYYRGKVVKDVNTGGAMMAVGLGAEAVAPYLADVSDKVVVACHNSPAGVTLSGDADALATVQAKLDAESIFARQVKTNGKAYHSHHMVPVADKYEKLVRAASTHIAFDLPLETEARMVSSVTNAVLPAGTILNEAYWSANLRSPVLFNQAVQTILTSDEFSHVDLLIEVGPHSAMAGPIKQIKAELKAEKLDYLPTLLRGQDSAVQLLKTAGELFLRNYRLDMGQVTWVETPAALGGGKATGTQGHTIVDLPPYQWNYAKPLWAESRASREQRLPPFPRHDVLGQLVIGSSLSEPTWRNVLRARDLPWLKHHFLGGESVFPAAGYFSMAIEAITQLHELADKPASDIAAYVLRDVTIQKALVTPDNDDGVEVMLNMRRSTLDGAKWWDFGVSSVDGEGVQKEHMTGSISIRTGGAGAGAADKPKPRAVPDFPQRATGKAWNQALRQVGFDYGPTFQDMDDVRFDGKRYEAGCRTNVKQSVMDESLGESRYVLHPASVDSTLQLCIAAIYAGRTTAMDCGVVPVQMDEMTIWPPTGEQVAARRASAYAWVDRRGMRTCETSVQMVADDGEMVMEIVKVRTTSYEAAVPQKLQADLEEAPYGEMKWDLDIDGLEAGAPVDDAMTVTRLANLALFKRPDTKVLHVGPSSVSDAIQVLRENPRASYTIALSTDEEVEAAQGLLSEYPKAEAVNLSLADDLEEQGFKPESYDLLIVAGQEAPATETLATLRRLVKDGGRAIWEFAGKAPAGDVLTAAGFGGIDFASTSKTGSTVALLSTAAATTEQQSDHVRAAIQLVYRNKPGDVFHQVKLSLERLGCSVDVCNLAACRDAKPKEHVIMLSDLEDSALLSTLTETDLAAIQSITNSASTLLWVTAGGLLEGKKPEHAMVSGLARSVRSEQVSLDFRTLDLDLETIRPSEVPGAIVKVAKLQLSEEDGPEREFCVSGSNTYISRLVRTPLLNNIFSASQNTKDKRFAPGDRISGRVHQGKIVFQEQAGEDEMRPGHVEVQARCAALSKEGVLVITGADYPTTFSHAVGGIVTRVGSGVTSHQVGDRVVGFHADKFASFQQIPASMATKIESSDDMEASVGMLMAYMAALYGLETLAAIKPGDNVLILHGTGSVGTAAVRLAQMSGATPFVVVNSEAEAEFLTSNLGLAEANTIRLSDGTSVAQRLANLTNGRGADIVLSAGHVDPGAAREAWRHIARFGRFVDAGRKHVLSRSALDTVPVARGASYLSFDLLELHERRPETLAAMMPRIVQMARQGHLVAPGSATYVNLADINSAVASFSDDFGAPSTVVVYEPSETPIQVLSSRAPARFSPDATYLLVGCLGGLGRSLTSWMMEAGTRRFTFLSRSGTDNKSAAKLVADIEAAGAIVQVVRGDATSRSDVVRAVQGVSSKHPIRGVVHAAMVLRDGLFHSMPFADWKTSVEPKIVGAVNLHSVLSRVPLDFFIMTSSVSGVLGTPGQSNYAAANSYLDSLARYRRRAAAQGDNNSQTAISLVLPMVLGVGVVAENADLEDALTRKGMYGIDEEHLLQAFEAAVTASSSADSDHIVVGLDPSKLQRAINSNDSGSGDMDCFWLSDARFSHAAHDIRSNDSSAGTGGNSGQSILATIKAAASPTEAADAVTAHFVDKLSRMLMLGPGEFDEVGTRSIADYGVDSMVGAELRNWIFVEYRMDVPFQRLLGPALTVPRFAAQVCAAHGVGGEA</sequence>
<dbReference type="SUPFAM" id="SSF53901">
    <property type="entry name" value="Thiolase-like"/>
    <property type="match status" value="1"/>
</dbReference>
<dbReference type="InterPro" id="IPR016036">
    <property type="entry name" value="Malonyl_transacylase_ACP-bd"/>
</dbReference>
<dbReference type="CDD" id="cd00833">
    <property type="entry name" value="PKS"/>
    <property type="match status" value="1"/>
</dbReference>
<dbReference type="Gene3D" id="3.40.366.10">
    <property type="entry name" value="Malonyl-Coenzyme A Acyl Carrier Protein, domain 2"/>
    <property type="match status" value="1"/>
</dbReference>
<dbReference type="InterPro" id="IPR032821">
    <property type="entry name" value="PKS_assoc"/>
</dbReference>
<evidence type="ECO:0000256" key="8">
    <source>
        <dbReference type="SAM" id="MobiDB-lite"/>
    </source>
</evidence>
<keyword evidence="2" id="KW-0597">Phosphoprotein</keyword>
<dbReference type="PANTHER" id="PTHR43775:SF50">
    <property type="entry name" value="HIGHLY REDUCING POLYKETIDE SYNTHASE SRDA"/>
    <property type="match status" value="1"/>
</dbReference>
<dbReference type="Gene3D" id="3.40.47.10">
    <property type="match status" value="1"/>
</dbReference>
<evidence type="ECO:0000256" key="3">
    <source>
        <dbReference type="ARBA" id="ARBA00022679"/>
    </source>
</evidence>
<dbReference type="InterPro" id="IPR042104">
    <property type="entry name" value="PKS_dehydratase_sf"/>
</dbReference>
<dbReference type="InterPro" id="IPR014030">
    <property type="entry name" value="Ketoacyl_synth_N"/>
</dbReference>
<dbReference type="InterPro" id="IPR050091">
    <property type="entry name" value="PKS_NRPS_Biosynth_Enz"/>
</dbReference>
<dbReference type="InParanoid" id="A0A1J7IV72"/>
<dbReference type="InterPro" id="IPR029063">
    <property type="entry name" value="SAM-dependent_MTases_sf"/>
</dbReference>
<feature type="domain" description="Ketosynthase family 3 (KS3)" evidence="9">
    <location>
        <begin position="47"/>
        <end position="479"/>
    </location>
</feature>
<feature type="active site" description="Proton donor; for dehydratase activity" evidence="7">
    <location>
        <position position="1206"/>
    </location>
</feature>
<dbReference type="InterPro" id="IPR013968">
    <property type="entry name" value="PKS_KR"/>
</dbReference>
<dbReference type="SUPFAM" id="SSF51735">
    <property type="entry name" value="NAD(P)-binding Rossmann-fold domains"/>
    <property type="match status" value="2"/>
</dbReference>
<feature type="active site" description="Proton acceptor; for dehydratase activity" evidence="7">
    <location>
        <position position="1020"/>
    </location>
</feature>
<dbReference type="InterPro" id="IPR016039">
    <property type="entry name" value="Thiolase-like"/>
</dbReference>
<dbReference type="InterPro" id="IPR014031">
    <property type="entry name" value="Ketoacyl_synth_C"/>
</dbReference>
<dbReference type="GO" id="GO:0006633">
    <property type="term" value="P:fatty acid biosynthetic process"/>
    <property type="evidence" value="ECO:0007669"/>
    <property type="project" value="InterPro"/>
</dbReference>
<dbReference type="SMART" id="SM00822">
    <property type="entry name" value="PKS_KR"/>
    <property type="match status" value="1"/>
</dbReference>
<evidence type="ECO:0000313" key="11">
    <source>
        <dbReference type="EMBL" id="OIW31083.1"/>
    </source>
</evidence>
<keyword evidence="4" id="KW-0560">Oxidoreductase</keyword>
<organism evidence="11 12">
    <name type="scientific">Coniochaeta ligniaria NRRL 30616</name>
    <dbReference type="NCBI Taxonomy" id="1408157"/>
    <lineage>
        <taxon>Eukaryota</taxon>
        <taxon>Fungi</taxon>
        <taxon>Dikarya</taxon>
        <taxon>Ascomycota</taxon>
        <taxon>Pezizomycotina</taxon>
        <taxon>Sordariomycetes</taxon>
        <taxon>Sordariomycetidae</taxon>
        <taxon>Coniochaetales</taxon>
        <taxon>Coniochaetaceae</taxon>
        <taxon>Coniochaeta</taxon>
    </lineage>
</organism>
<dbReference type="InterPro" id="IPR020843">
    <property type="entry name" value="ER"/>
</dbReference>
<evidence type="ECO:0000256" key="5">
    <source>
        <dbReference type="ARBA" id="ARBA00023268"/>
    </source>
</evidence>
<evidence type="ECO:0000313" key="12">
    <source>
        <dbReference type="Proteomes" id="UP000182658"/>
    </source>
</evidence>
<dbReference type="CDD" id="cd05195">
    <property type="entry name" value="enoyl_red"/>
    <property type="match status" value="1"/>
</dbReference>
<evidence type="ECO:0000256" key="1">
    <source>
        <dbReference type="ARBA" id="ARBA00022450"/>
    </source>
</evidence>
<dbReference type="InterPro" id="IPR056501">
    <property type="entry name" value="NAD-bd_HRPKS_sdrA"/>
</dbReference>
<keyword evidence="5" id="KW-0511">Multifunctional enzyme</keyword>
<dbReference type="GO" id="GO:0044550">
    <property type="term" value="P:secondary metabolite biosynthetic process"/>
    <property type="evidence" value="ECO:0007669"/>
    <property type="project" value="UniProtKB-ARBA"/>
</dbReference>
<feature type="region of interest" description="Disordered" evidence="8">
    <location>
        <begin position="1"/>
        <end position="25"/>
    </location>
</feature>
<dbReference type="SUPFAM" id="SSF50129">
    <property type="entry name" value="GroES-like"/>
    <property type="match status" value="1"/>
</dbReference>
<dbReference type="Gene3D" id="3.40.50.150">
    <property type="entry name" value="Vaccinia Virus protein VP39"/>
    <property type="match status" value="1"/>
</dbReference>
<dbReference type="PROSITE" id="PS00606">
    <property type="entry name" value="KS3_1"/>
    <property type="match status" value="1"/>
</dbReference>
<evidence type="ECO:0000259" key="9">
    <source>
        <dbReference type="PROSITE" id="PS52004"/>
    </source>
</evidence>
<dbReference type="Pfam" id="PF21089">
    <property type="entry name" value="PKS_DH_N"/>
    <property type="match status" value="1"/>
</dbReference>
<dbReference type="Pfam" id="PF02801">
    <property type="entry name" value="Ketoacyl-synt_C"/>
    <property type="match status" value="1"/>
</dbReference>
<dbReference type="InterPro" id="IPR020841">
    <property type="entry name" value="PKS_Beta-ketoAc_synthase_dom"/>
</dbReference>
<dbReference type="GO" id="GO:0004315">
    <property type="term" value="F:3-oxoacyl-[acyl-carrier-protein] synthase activity"/>
    <property type="evidence" value="ECO:0007669"/>
    <property type="project" value="InterPro"/>
</dbReference>
<dbReference type="PROSITE" id="PS52019">
    <property type="entry name" value="PKS_MFAS_DH"/>
    <property type="match status" value="1"/>
</dbReference>
<protein>
    <submittedName>
        <fullName evidence="11">Putative polyketide synthase</fullName>
    </submittedName>
</protein>
<dbReference type="GO" id="GO:0016491">
    <property type="term" value="F:oxidoreductase activity"/>
    <property type="evidence" value="ECO:0007669"/>
    <property type="project" value="UniProtKB-KW"/>
</dbReference>
<dbReference type="Proteomes" id="UP000182658">
    <property type="component" value="Unassembled WGS sequence"/>
</dbReference>
<dbReference type="SMART" id="SM00825">
    <property type="entry name" value="PKS_KS"/>
    <property type="match status" value="1"/>
</dbReference>
<keyword evidence="12" id="KW-1185">Reference proteome</keyword>
<gene>
    <name evidence="11" type="ORF">CONLIGDRAFT_299340</name>
</gene>
<dbReference type="Gene3D" id="3.10.129.110">
    <property type="entry name" value="Polyketide synthase dehydratase"/>
    <property type="match status" value="1"/>
</dbReference>
<name>A0A1J7IV72_9PEZI</name>
<evidence type="ECO:0000256" key="7">
    <source>
        <dbReference type="PROSITE-ProRule" id="PRU01363"/>
    </source>
</evidence>
<dbReference type="Gene3D" id="3.40.50.720">
    <property type="entry name" value="NAD(P)-binding Rossmann-like Domain"/>
    <property type="match status" value="3"/>
</dbReference>
<dbReference type="Pfam" id="PF00698">
    <property type="entry name" value="Acyl_transf_1"/>
    <property type="match status" value="1"/>
</dbReference>
<dbReference type="InterPro" id="IPR018201">
    <property type="entry name" value="Ketoacyl_synth_AS"/>
</dbReference>
<dbReference type="InterPro" id="IPR011032">
    <property type="entry name" value="GroES-like_sf"/>
</dbReference>
<dbReference type="Pfam" id="PF14765">
    <property type="entry name" value="PS-DH"/>
    <property type="match status" value="1"/>
</dbReference>
<accession>A0A1J7IV72</accession>
<evidence type="ECO:0000259" key="10">
    <source>
        <dbReference type="PROSITE" id="PS52019"/>
    </source>
</evidence>
<dbReference type="EMBL" id="KV875096">
    <property type="protein sequence ID" value="OIW31083.1"/>
    <property type="molecule type" value="Genomic_DNA"/>
</dbReference>
<dbReference type="SUPFAM" id="SSF55048">
    <property type="entry name" value="Probable ACP-binding domain of malonyl-CoA ACP transacylase"/>
    <property type="match status" value="1"/>
</dbReference>